<organism evidence="7 8">
    <name type="scientific">Elasticomyces elasticus</name>
    <dbReference type="NCBI Taxonomy" id="574655"/>
    <lineage>
        <taxon>Eukaryota</taxon>
        <taxon>Fungi</taxon>
        <taxon>Dikarya</taxon>
        <taxon>Ascomycota</taxon>
        <taxon>Pezizomycotina</taxon>
        <taxon>Dothideomycetes</taxon>
        <taxon>Dothideomycetidae</taxon>
        <taxon>Mycosphaerellales</taxon>
        <taxon>Teratosphaeriaceae</taxon>
        <taxon>Elasticomyces</taxon>
    </lineage>
</organism>
<feature type="region of interest" description="Disordered" evidence="5">
    <location>
        <begin position="113"/>
        <end position="136"/>
    </location>
</feature>
<evidence type="ECO:0008006" key="9">
    <source>
        <dbReference type="Google" id="ProtNLM"/>
    </source>
</evidence>
<dbReference type="Proteomes" id="UP001310594">
    <property type="component" value="Unassembled WGS sequence"/>
</dbReference>
<evidence type="ECO:0000256" key="2">
    <source>
        <dbReference type="ARBA" id="ARBA00022692"/>
    </source>
</evidence>
<dbReference type="PANTHER" id="PTHR15549">
    <property type="entry name" value="PAIRED IMMUNOGLOBULIN-LIKE TYPE 2 RECEPTOR"/>
    <property type="match status" value="1"/>
</dbReference>
<keyword evidence="3 6" id="KW-1133">Transmembrane helix</keyword>
<reference evidence="7" key="1">
    <citation type="submission" date="2023-08" db="EMBL/GenBank/DDBJ databases">
        <title>Black Yeasts Isolated from many extreme environments.</title>
        <authorList>
            <person name="Coleine C."/>
            <person name="Stajich J.E."/>
            <person name="Selbmann L."/>
        </authorList>
    </citation>
    <scope>NUCLEOTIDE SEQUENCE</scope>
    <source>
        <strain evidence="7">CCFEE 5810</strain>
    </source>
</reference>
<comment type="subcellular location">
    <subcellularLocation>
        <location evidence="1">Membrane</location>
        <topology evidence="1">Single-pass membrane protein</topology>
    </subcellularLocation>
</comment>
<evidence type="ECO:0000256" key="5">
    <source>
        <dbReference type="SAM" id="MobiDB-lite"/>
    </source>
</evidence>
<dbReference type="EMBL" id="JAVRQU010000017">
    <property type="protein sequence ID" value="KAK5693638.1"/>
    <property type="molecule type" value="Genomic_DNA"/>
</dbReference>
<feature type="region of interest" description="Disordered" evidence="5">
    <location>
        <begin position="215"/>
        <end position="242"/>
    </location>
</feature>
<evidence type="ECO:0000313" key="7">
    <source>
        <dbReference type="EMBL" id="KAK5693638.1"/>
    </source>
</evidence>
<evidence type="ECO:0000256" key="6">
    <source>
        <dbReference type="SAM" id="Phobius"/>
    </source>
</evidence>
<evidence type="ECO:0000256" key="4">
    <source>
        <dbReference type="ARBA" id="ARBA00023136"/>
    </source>
</evidence>
<feature type="region of interest" description="Disordered" evidence="5">
    <location>
        <begin position="36"/>
        <end position="73"/>
    </location>
</feature>
<name>A0AAN8A0Y8_9PEZI</name>
<dbReference type="AlphaFoldDB" id="A0AAN8A0Y8"/>
<comment type="caution">
    <text evidence="7">The sequence shown here is derived from an EMBL/GenBank/DDBJ whole genome shotgun (WGS) entry which is preliminary data.</text>
</comment>
<proteinExistence type="predicted"/>
<evidence type="ECO:0000256" key="1">
    <source>
        <dbReference type="ARBA" id="ARBA00004167"/>
    </source>
</evidence>
<protein>
    <recommendedName>
        <fullName evidence="9">Mid2 domain-containing protein</fullName>
    </recommendedName>
</protein>
<feature type="compositionally biased region" description="Low complexity" evidence="5">
    <location>
        <begin position="45"/>
        <end position="65"/>
    </location>
</feature>
<evidence type="ECO:0000256" key="3">
    <source>
        <dbReference type="ARBA" id="ARBA00022989"/>
    </source>
</evidence>
<evidence type="ECO:0000313" key="8">
    <source>
        <dbReference type="Proteomes" id="UP001310594"/>
    </source>
</evidence>
<sequence>MLTTYGDQPSSAVLVNPGVTPAASTNSAPYSLSATVTGDAGSGVTPSPSTFSSATSTNNGTAPTAHTDSSSHGLSTGAEIGIGVGVGGLVCLIAAVALVFFCWGRRKGKANDIKGAEDPGTPFPGPTTPGGPHMMQQQPYYPQPGEAQWQSGPGHPMSQPLMHQHNPHFGQGRLMQYSDGQTMHGSPSPPMEKHALHAPYTPPMELSAEVPMHEVDASSLRNPPTPSPTYSDVNLTALRLRK</sequence>
<dbReference type="PANTHER" id="PTHR15549:SF30">
    <property type="entry name" value="MID2 DOMAIN-CONTAINING PROTEIN"/>
    <property type="match status" value="1"/>
</dbReference>
<accession>A0AAN8A0Y8</accession>
<gene>
    <name evidence="7" type="ORF">LTR97_010207</name>
</gene>
<dbReference type="GO" id="GO:0016020">
    <property type="term" value="C:membrane"/>
    <property type="evidence" value="ECO:0007669"/>
    <property type="project" value="UniProtKB-SubCell"/>
</dbReference>
<dbReference type="InterPro" id="IPR051694">
    <property type="entry name" value="Immunoregulatory_rcpt-like"/>
</dbReference>
<feature type="transmembrane region" description="Helical" evidence="6">
    <location>
        <begin position="80"/>
        <end position="104"/>
    </location>
</feature>
<keyword evidence="4 6" id="KW-0472">Membrane</keyword>
<dbReference type="GO" id="GO:0071944">
    <property type="term" value="C:cell periphery"/>
    <property type="evidence" value="ECO:0007669"/>
    <property type="project" value="UniProtKB-ARBA"/>
</dbReference>
<keyword evidence="2 6" id="KW-0812">Transmembrane</keyword>